<dbReference type="InterPro" id="IPR051625">
    <property type="entry name" value="Signaling_Regulatory_Domain"/>
</dbReference>
<dbReference type="PROSITE" id="PS00626">
    <property type="entry name" value="RCC1_2"/>
    <property type="match status" value="1"/>
</dbReference>
<organism evidence="4 5">
    <name type="scientific">Ichthyophthirius multifiliis</name>
    <name type="common">White spot disease agent</name>
    <name type="synonym">Ich</name>
    <dbReference type="NCBI Taxonomy" id="5932"/>
    <lineage>
        <taxon>Eukaryota</taxon>
        <taxon>Sar</taxon>
        <taxon>Alveolata</taxon>
        <taxon>Ciliophora</taxon>
        <taxon>Intramacronucleata</taxon>
        <taxon>Oligohymenophorea</taxon>
        <taxon>Hymenostomatida</taxon>
        <taxon>Ophryoglenina</taxon>
        <taxon>Ichthyophthirius</taxon>
    </lineage>
</organism>
<dbReference type="OMA" id="QIVEICI"/>
<dbReference type="PANTHER" id="PTHR22872:SF2">
    <property type="entry name" value="INHIBITOR OF BRUTON TYROSINE KINASE"/>
    <property type="match status" value="1"/>
</dbReference>
<accession>G0R0X3</accession>
<dbReference type="RefSeq" id="XP_004030120.1">
    <property type="nucleotide sequence ID" value="XM_004030072.1"/>
</dbReference>
<evidence type="ECO:0000313" key="5">
    <source>
        <dbReference type="Proteomes" id="UP000008983"/>
    </source>
</evidence>
<dbReference type="EMBL" id="GL984205">
    <property type="protein sequence ID" value="EGR28884.1"/>
    <property type="molecule type" value="Genomic_DNA"/>
</dbReference>
<feature type="non-terminal residue" evidence="4">
    <location>
        <position position="267"/>
    </location>
</feature>
<dbReference type="PRINTS" id="PR00633">
    <property type="entry name" value="RCCNDNSATION"/>
</dbReference>
<sequence>MAIINAPNNGLEDNAQQEYSNKLFVWGCSDDWQLGIETGPKNYQISDPVQITPDYWQGKLEKIYAQSNYSMSIDTKGNVFSWGSGEFGRLGYEKDVKYQKYPKIIETFSIQNIIVTKIALGTHHSAACTNQGKLYTWGQGVNGQLGHGSNQNEEIPKKVKEFQDIRVLEIACGDSHTMAIISGNLVYGWGFNQAGQLGFQDLSRVNLPKKIMFFNQKEVVQIQCGKKHSIALTVEGQVYSWGSNEYGQLGIQLGKQSGKMTCPEQQI</sequence>
<name>G0R0X3_ICHMU</name>
<evidence type="ECO:0000259" key="3">
    <source>
        <dbReference type="Pfam" id="PF25390"/>
    </source>
</evidence>
<dbReference type="eggNOG" id="KOG1426">
    <property type="taxonomic scope" value="Eukaryota"/>
</dbReference>
<reference evidence="4 5" key="1">
    <citation type="submission" date="2011-07" db="EMBL/GenBank/DDBJ databases">
        <authorList>
            <person name="Coyne R."/>
            <person name="Brami D."/>
            <person name="Johnson J."/>
            <person name="Hostetler J."/>
            <person name="Hannick L."/>
            <person name="Clark T."/>
            <person name="Cassidy-Hanley D."/>
            <person name="Inman J."/>
        </authorList>
    </citation>
    <scope>NUCLEOTIDE SEQUENCE [LARGE SCALE GENOMIC DNA]</scope>
    <source>
        <strain evidence="4 5">G5</strain>
    </source>
</reference>
<feature type="repeat" description="RCC1" evidence="2">
    <location>
        <begin position="77"/>
        <end position="131"/>
    </location>
</feature>
<dbReference type="PANTHER" id="PTHR22872">
    <property type="entry name" value="BTK-BINDING PROTEIN-RELATED"/>
    <property type="match status" value="1"/>
</dbReference>
<feature type="repeat" description="RCC1" evidence="2">
    <location>
        <begin position="184"/>
        <end position="235"/>
    </location>
</feature>
<dbReference type="Pfam" id="PF25390">
    <property type="entry name" value="WD40_RLD"/>
    <property type="match status" value="1"/>
</dbReference>
<evidence type="ECO:0000313" key="4">
    <source>
        <dbReference type="EMBL" id="EGR28884.1"/>
    </source>
</evidence>
<feature type="repeat" description="RCC1" evidence="2">
    <location>
        <begin position="132"/>
        <end position="183"/>
    </location>
</feature>
<evidence type="ECO:0000256" key="1">
    <source>
        <dbReference type="ARBA" id="ARBA00022737"/>
    </source>
</evidence>
<dbReference type="OrthoDB" id="10256179at2759"/>
<feature type="domain" description="RCC1-like" evidence="3">
    <location>
        <begin position="20"/>
        <end position="256"/>
    </location>
</feature>
<dbReference type="Proteomes" id="UP000008983">
    <property type="component" value="Unassembled WGS sequence"/>
</dbReference>
<dbReference type="SUPFAM" id="SSF50985">
    <property type="entry name" value="RCC1/BLIP-II"/>
    <property type="match status" value="1"/>
</dbReference>
<dbReference type="PROSITE" id="PS50012">
    <property type="entry name" value="RCC1_3"/>
    <property type="match status" value="5"/>
</dbReference>
<keyword evidence="1" id="KW-0677">Repeat</keyword>
<dbReference type="STRING" id="857967.G0R0X3"/>
<dbReference type="AlphaFoldDB" id="G0R0X3"/>
<dbReference type="Gene3D" id="2.130.10.30">
    <property type="entry name" value="Regulator of chromosome condensation 1/beta-lactamase-inhibitor protein II"/>
    <property type="match status" value="1"/>
</dbReference>
<dbReference type="InterPro" id="IPR009091">
    <property type="entry name" value="RCC1/BLIP-II"/>
</dbReference>
<proteinExistence type="predicted"/>
<dbReference type="InParanoid" id="G0R0X3"/>
<dbReference type="GeneID" id="14904971"/>
<gene>
    <name evidence="4" type="ORF">IMG5_167380</name>
</gene>
<dbReference type="InterPro" id="IPR000408">
    <property type="entry name" value="Reg_chr_condens"/>
</dbReference>
<protein>
    <recommendedName>
        <fullName evidence="3">RCC1-like domain-containing protein</fullName>
    </recommendedName>
</protein>
<keyword evidence="5" id="KW-1185">Reference proteome</keyword>
<evidence type="ECO:0000256" key="2">
    <source>
        <dbReference type="PROSITE-ProRule" id="PRU00235"/>
    </source>
</evidence>
<dbReference type="InterPro" id="IPR058923">
    <property type="entry name" value="RCC1-like_dom"/>
</dbReference>
<feature type="repeat" description="RCC1" evidence="2">
    <location>
        <begin position="236"/>
        <end position="267"/>
    </location>
</feature>
<feature type="repeat" description="RCC1" evidence="2">
    <location>
        <begin position="21"/>
        <end position="76"/>
    </location>
</feature>